<keyword evidence="1" id="KW-0472">Membrane</keyword>
<accession>A0A8S1EN21</accession>
<dbReference type="AlphaFoldDB" id="A0A8S1EN21"/>
<evidence type="ECO:0000256" key="1">
    <source>
        <dbReference type="SAM" id="Phobius"/>
    </source>
</evidence>
<feature type="transmembrane region" description="Helical" evidence="1">
    <location>
        <begin position="94"/>
        <end position="114"/>
    </location>
</feature>
<organism evidence="2 3">
    <name type="scientific">Caenorhabditis bovis</name>
    <dbReference type="NCBI Taxonomy" id="2654633"/>
    <lineage>
        <taxon>Eukaryota</taxon>
        <taxon>Metazoa</taxon>
        <taxon>Ecdysozoa</taxon>
        <taxon>Nematoda</taxon>
        <taxon>Chromadorea</taxon>
        <taxon>Rhabditida</taxon>
        <taxon>Rhabditina</taxon>
        <taxon>Rhabditomorpha</taxon>
        <taxon>Rhabditoidea</taxon>
        <taxon>Rhabditidae</taxon>
        <taxon>Peloderinae</taxon>
        <taxon>Caenorhabditis</taxon>
    </lineage>
</organism>
<evidence type="ECO:0000313" key="2">
    <source>
        <dbReference type="EMBL" id="CAB3399205.1"/>
    </source>
</evidence>
<dbReference type="EMBL" id="CADEPM010000002">
    <property type="protein sequence ID" value="CAB3399205.1"/>
    <property type="molecule type" value="Genomic_DNA"/>
</dbReference>
<sequence>MSIRGNAEKQLHSDTARDLRNGRLRKPHLRLFAQDVEENNQTRIRDAEELTTKYKCCCRSVEIKKGAYIVAIVYTCIIISNLCIRAVKSEEVEWNWQLLFLVSDSIAVISLFYGITRHHAAFLQPFTVLSILTVSFCLLLSVFYLSAVIDPSSYAAEQIEILLADKVQYFADVLNTTPQTVIIATGACGSLVYACTFFIHSWFMFIVVRTAQYFRALRD</sequence>
<feature type="transmembrane region" description="Helical" evidence="1">
    <location>
        <begin position="126"/>
        <end position="145"/>
    </location>
</feature>
<name>A0A8S1EN21_9PELO</name>
<keyword evidence="3" id="KW-1185">Reference proteome</keyword>
<gene>
    <name evidence="2" type="ORF">CBOVIS_LOCUS2366</name>
</gene>
<dbReference type="PANTHER" id="PTHR34851:SF2">
    <property type="entry name" value="PROTEIN CBG16728"/>
    <property type="match status" value="1"/>
</dbReference>
<evidence type="ECO:0000313" key="3">
    <source>
        <dbReference type="Proteomes" id="UP000494206"/>
    </source>
</evidence>
<reference evidence="2 3" key="1">
    <citation type="submission" date="2020-04" db="EMBL/GenBank/DDBJ databases">
        <authorList>
            <person name="Laetsch R D."/>
            <person name="Stevens L."/>
            <person name="Kumar S."/>
            <person name="Blaxter L. M."/>
        </authorList>
    </citation>
    <scope>NUCLEOTIDE SEQUENCE [LARGE SCALE GENOMIC DNA]</scope>
</reference>
<protein>
    <submittedName>
        <fullName evidence="2">Uncharacterized protein</fullName>
    </submittedName>
</protein>
<feature type="transmembrane region" description="Helical" evidence="1">
    <location>
        <begin position="68"/>
        <end position="88"/>
    </location>
</feature>
<keyword evidence="1" id="KW-1133">Transmembrane helix</keyword>
<proteinExistence type="predicted"/>
<keyword evidence="1" id="KW-0812">Transmembrane</keyword>
<dbReference type="PANTHER" id="PTHR34851">
    <property type="entry name" value="PROTEIN CBG05235-RELATED"/>
    <property type="match status" value="1"/>
</dbReference>
<dbReference type="OrthoDB" id="5833548at2759"/>
<feature type="transmembrane region" description="Helical" evidence="1">
    <location>
        <begin position="181"/>
        <end position="208"/>
    </location>
</feature>
<dbReference type="Proteomes" id="UP000494206">
    <property type="component" value="Unassembled WGS sequence"/>
</dbReference>
<comment type="caution">
    <text evidence="2">The sequence shown here is derived from an EMBL/GenBank/DDBJ whole genome shotgun (WGS) entry which is preliminary data.</text>
</comment>